<dbReference type="InterPro" id="IPR015374">
    <property type="entry name" value="ChAPs"/>
</dbReference>
<feature type="region of interest" description="Disordered" evidence="1">
    <location>
        <begin position="513"/>
        <end position="539"/>
    </location>
</feature>
<protein>
    <submittedName>
        <fullName evidence="2">DEKNAAC104670</fullName>
    </submittedName>
</protein>
<evidence type="ECO:0000256" key="1">
    <source>
        <dbReference type="SAM" id="MobiDB-lite"/>
    </source>
</evidence>
<dbReference type="Pfam" id="PF09295">
    <property type="entry name" value="ChAPs"/>
    <property type="match status" value="1"/>
</dbReference>
<dbReference type="PANTHER" id="PTHR31975:SF2">
    <property type="entry name" value="CHITIN BIOSYNTHESIS PROTEIN CHS6-RELATED"/>
    <property type="match status" value="1"/>
</dbReference>
<evidence type="ECO:0000313" key="2">
    <source>
        <dbReference type="EMBL" id="VEU23390.1"/>
    </source>
</evidence>
<dbReference type="GO" id="GO:0034044">
    <property type="term" value="C:exomer complex"/>
    <property type="evidence" value="ECO:0007669"/>
    <property type="project" value="TreeGrafter"/>
</dbReference>
<dbReference type="SUPFAM" id="SSF48452">
    <property type="entry name" value="TPR-like"/>
    <property type="match status" value="1"/>
</dbReference>
<gene>
    <name evidence="2" type="ORF">BRENAR_LOCUS4121</name>
</gene>
<dbReference type="PANTHER" id="PTHR31975">
    <property type="entry name" value="BUD SITE SELECTION PROTEIN 7-RELATED"/>
    <property type="match status" value="1"/>
</dbReference>
<proteinExistence type="predicted"/>
<dbReference type="GO" id="GO:0006893">
    <property type="term" value="P:Golgi to plasma membrane transport"/>
    <property type="evidence" value="ECO:0007669"/>
    <property type="project" value="UniProtKB-ARBA"/>
</dbReference>
<feature type="compositionally biased region" description="Low complexity" evidence="1">
    <location>
        <begin position="25"/>
        <end position="38"/>
    </location>
</feature>
<sequence>MSSIDSTRRSSLNGSMLRSILSSQIAAKSSSSRQSMKSGPRIATPHITETQLGESIQFRTSAIADISDMGPADLIHVSKYHKHSKEESGDYHYCVGLDTSSIIQPFMYLQTIILNEKNTGTEKHPKVGTYCSYNCFSHGDLRIRCTFPGLTAPLVQFIPSSKQKIAVTIDSDETEQVQLIWKETYVSSLVRSLLFCDSVDRQLPGMCKFNPVPSTKDAKEAIVAMCELLPRGPLLDCNDLFNQPTLCRNYLVDALLKLIGLVGYYDLALEQIAKLEEADSLKDFGTLKVRILLDKGDQTSAVRLMHDVLKVKPRDGWMLQMQASFLVERNRPDLALIPARRSVECLPTEFLCWLTLIKVYILLKDYRNALLALNSSPMYSNKKKDIHAALKPKEFAFPFPPEGRLEDVWNNCESFGCISGFGGIVEFSPVNQINSISELHAAVYEQTKLQSTFREAYGLLAIMTRQLGWTDLLRIRSEIFVMEDEYNASVESEREREMKSNLNEQQIRGDNVSQTLSVPKSDAETRNRAGSWSSGKSSTRSLSRISSKFKQKRLSERWLDSLFLIFYENLKSVLIWENERRIREELEHSALEWELIGEECFKVRHYESGITPFQTALDSRFSIFACQELLEYYLTYSQKRLEFRVLNGLGKSKRERDGGQAAYMLSEDFVLTIVCKLISWNYRYYGEFSVLCLKVLKNLMELSDSDSALVKSKLEFLFDEENPSEDGEKSGTKSPKREGRRKSMEHRQGIAGVVSRYISWLDQF</sequence>
<keyword evidence="3" id="KW-1185">Reference proteome</keyword>
<name>A0A448YR22_BRENA</name>
<dbReference type="InParanoid" id="A0A448YR22"/>
<organism evidence="2 3">
    <name type="scientific">Brettanomyces naardenensis</name>
    <name type="common">Yeast</name>
    <dbReference type="NCBI Taxonomy" id="13370"/>
    <lineage>
        <taxon>Eukaryota</taxon>
        <taxon>Fungi</taxon>
        <taxon>Dikarya</taxon>
        <taxon>Ascomycota</taxon>
        <taxon>Saccharomycotina</taxon>
        <taxon>Pichiomycetes</taxon>
        <taxon>Pichiales</taxon>
        <taxon>Pichiaceae</taxon>
        <taxon>Brettanomyces</taxon>
    </lineage>
</organism>
<feature type="region of interest" description="Disordered" evidence="1">
    <location>
        <begin position="25"/>
        <end position="50"/>
    </location>
</feature>
<evidence type="ECO:0000313" key="3">
    <source>
        <dbReference type="Proteomes" id="UP000290900"/>
    </source>
</evidence>
<accession>A0A448YR22</accession>
<dbReference type="STRING" id="13370.A0A448YR22"/>
<dbReference type="Gene3D" id="1.25.40.10">
    <property type="entry name" value="Tetratricopeptide repeat domain"/>
    <property type="match status" value="1"/>
</dbReference>
<reference evidence="2 3" key="1">
    <citation type="submission" date="2018-12" db="EMBL/GenBank/DDBJ databases">
        <authorList>
            <person name="Tiukova I."/>
            <person name="Dainat J."/>
        </authorList>
    </citation>
    <scope>NUCLEOTIDE SEQUENCE [LARGE SCALE GENOMIC DNA]</scope>
</reference>
<feature type="compositionally biased region" description="Basic and acidic residues" evidence="1">
    <location>
        <begin position="726"/>
        <end position="747"/>
    </location>
</feature>
<dbReference type="EMBL" id="CAACVR010000045">
    <property type="protein sequence ID" value="VEU23390.1"/>
    <property type="molecule type" value="Genomic_DNA"/>
</dbReference>
<dbReference type="AlphaFoldDB" id="A0A448YR22"/>
<feature type="region of interest" description="Disordered" evidence="1">
    <location>
        <begin position="721"/>
        <end position="747"/>
    </location>
</feature>
<dbReference type="InterPro" id="IPR011990">
    <property type="entry name" value="TPR-like_helical_dom_sf"/>
</dbReference>
<dbReference type="Proteomes" id="UP000290900">
    <property type="component" value="Unassembled WGS sequence"/>
</dbReference>
<dbReference type="OrthoDB" id="434695at2759"/>